<sequence length="86" mass="8662">MTGPGVPRELRPVAGAGAPDGPAEWAFATHKRCPVDGCPGPARAPLRSAARPPALEHGDPGDHGDHGHDTTPCRRCGGGPCGPAEV</sequence>
<organism evidence="2 3">
    <name type="scientific">Streptomyces hyaluromycini</name>
    <dbReference type="NCBI Taxonomy" id="1377993"/>
    <lineage>
        <taxon>Bacteria</taxon>
        <taxon>Bacillati</taxon>
        <taxon>Actinomycetota</taxon>
        <taxon>Actinomycetes</taxon>
        <taxon>Kitasatosporales</taxon>
        <taxon>Streptomycetaceae</taxon>
        <taxon>Streptomyces</taxon>
    </lineage>
</organism>
<dbReference type="EMBL" id="JBEPEK010000410">
    <property type="protein sequence ID" value="MER7185181.1"/>
    <property type="molecule type" value="Genomic_DNA"/>
</dbReference>
<protein>
    <submittedName>
        <fullName evidence="2">Uncharacterized protein</fullName>
    </submittedName>
</protein>
<comment type="caution">
    <text evidence="2">The sequence shown here is derived from an EMBL/GenBank/DDBJ whole genome shotgun (WGS) entry which is preliminary data.</text>
</comment>
<accession>A0ABV1X831</accession>
<feature type="region of interest" description="Disordered" evidence="1">
    <location>
        <begin position="34"/>
        <end position="86"/>
    </location>
</feature>
<feature type="compositionally biased region" description="Gly residues" evidence="1">
    <location>
        <begin position="76"/>
        <end position="86"/>
    </location>
</feature>
<evidence type="ECO:0000313" key="3">
    <source>
        <dbReference type="Proteomes" id="UP001474181"/>
    </source>
</evidence>
<gene>
    <name evidence="2" type="ORF">ABT404_37955</name>
</gene>
<dbReference type="RefSeq" id="WP_350787874.1">
    <property type="nucleotide sequence ID" value="NZ_JBEPEK010000410.1"/>
</dbReference>
<feature type="region of interest" description="Disordered" evidence="1">
    <location>
        <begin position="1"/>
        <end position="22"/>
    </location>
</feature>
<evidence type="ECO:0000256" key="1">
    <source>
        <dbReference type="SAM" id="MobiDB-lite"/>
    </source>
</evidence>
<reference evidence="2 3" key="1">
    <citation type="submission" date="2024-06" db="EMBL/GenBank/DDBJ databases">
        <title>The Natural Products Discovery Center: Release of the First 8490 Sequenced Strains for Exploring Actinobacteria Biosynthetic Diversity.</title>
        <authorList>
            <person name="Kalkreuter E."/>
            <person name="Kautsar S.A."/>
            <person name="Yang D."/>
            <person name="Bader C.D."/>
            <person name="Teijaro C.N."/>
            <person name="Fluegel L."/>
            <person name="Davis C.M."/>
            <person name="Simpson J.R."/>
            <person name="Lauterbach L."/>
            <person name="Steele A.D."/>
            <person name="Gui C."/>
            <person name="Meng S."/>
            <person name="Li G."/>
            <person name="Viehrig K."/>
            <person name="Ye F."/>
            <person name="Su P."/>
            <person name="Kiefer A.F."/>
            <person name="Nichols A."/>
            <person name="Cepeda A.J."/>
            <person name="Yan W."/>
            <person name="Fan B."/>
            <person name="Jiang Y."/>
            <person name="Adhikari A."/>
            <person name="Zheng C.-J."/>
            <person name="Schuster L."/>
            <person name="Cowan T.M."/>
            <person name="Smanski M.J."/>
            <person name="Chevrette M.G."/>
            <person name="De Carvalho L.P.S."/>
            <person name="Shen B."/>
        </authorList>
    </citation>
    <scope>NUCLEOTIDE SEQUENCE [LARGE SCALE GENOMIC DNA]</scope>
    <source>
        <strain evidence="2 3">NPDC000234</strain>
    </source>
</reference>
<feature type="compositionally biased region" description="Low complexity" evidence="1">
    <location>
        <begin position="12"/>
        <end position="22"/>
    </location>
</feature>
<feature type="compositionally biased region" description="Basic and acidic residues" evidence="1">
    <location>
        <begin position="54"/>
        <end position="72"/>
    </location>
</feature>
<dbReference type="Proteomes" id="UP001474181">
    <property type="component" value="Unassembled WGS sequence"/>
</dbReference>
<evidence type="ECO:0000313" key="2">
    <source>
        <dbReference type="EMBL" id="MER7185181.1"/>
    </source>
</evidence>
<name>A0ABV1X831_9ACTN</name>
<feature type="compositionally biased region" description="Low complexity" evidence="1">
    <location>
        <begin position="39"/>
        <end position="53"/>
    </location>
</feature>
<keyword evidence="3" id="KW-1185">Reference proteome</keyword>
<proteinExistence type="predicted"/>